<dbReference type="EMBL" id="LXWW01000578">
    <property type="protein sequence ID" value="OAO11818.1"/>
    <property type="molecule type" value="Genomic_DNA"/>
</dbReference>
<keyword evidence="4 12" id="KW-0812">Transmembrane</keyword>
<keyword evidence="11" id="KW-0479">Metal-binding</keyword>
<keyword evidence="13" id="KW-0830">Ubiquinone</keyword>
<dbReference type="GO" id="GO:0006121">
    <property type="term" value="P:mitochondrial electron transport, succinate to ubiquinone"/>
    <property type="evidence" value="ECO:0007669"/>
    <property type="project" value="TreeGrafter"/>
</dbReference>
<comment type="similarity">
    <text evidence="2 12">Belongs to the CybS family.</text>
</comment>
<dbReference type="PANTHER" id="PTHR13337:SF2">
    <property type="entry name" value="SUCCINATE DEHYDROGENASE [UBIQUINONE] CYTOCHROME B SMALL SUBUNIT, MITOCHONDRIAL"/>
    <property type="match status" value="1"/>
</dbReference>
<evidence type="ECO:0000256" key="1">
    <source>
        <dbReference type="ARBA" id="ARBA00004448"/>
    </source>
</evidence>
<feature type="transmembrane region" description="Helical" evidence="12">
    <location>
        <begin position="72"/>
        <end position="101"/>
    </location>
</feature>
<evidence type="ECO:0000313" key="14">
    <source>
        <dbReference type="Proteomes" id="UP000078348"/>
    </source>
</evidence>
<accession>A0A196S3U3</accession>
<dbReference type="GO" id="GO:0020037">
    <property type="term" value="F:heme binding"/>
    <property type="evidence" value="ECO:0007669"/>
    <property type="project" value="TreeGrafter"/>
</dbReference>
<keyword evidence="3" id="KW-0813">Transport</keyword>
<keyword evidence="7 12" id="KW-1133">Transmembrane helix</keyword>
<dbReference type="InterPro" id="IPR034804">
    <property type="entry name" value="SQR/QFR_C/D"/>
</dbReference>
<evidence type="ECO:0000256" key="7">
    <source>
        <dbReference type="ARBA" id="ARBA00022989"/>
    </source>
</evidence>
<dbReference type="Gene3D" id="1.20.1300.10">
    <property type="entry name" value="Fumarate reductase/succinate dehydrogenase, transmembrane subunit"/>
    <property type="match status" value="1"/>
</dbReference>
<dbReference type="OrthoDB" id="18577at2759"/>
<proteinExistence type="inferred from homology"/>
<dbReference type="Proteomes" id="UP000078348">
    <property type="component" value="Unassembled WGS sequence"/>
</dbReference>
<evidence type="ECO:0000256" key="4">
    <source>
        <dbReference type="ARBA" id="ARBA00022692"/>
    </source>
</evidence>
<comment type="caution">
    <text evidence="12">Lacks conserved residue(s) required for the propagation of feature annotation.</text>
</comment>
<dbReference type="GO" id="GO:0048039">
    <property type="term" value="F:ubiquinone binding"/>
    <property type="evidence" value="ECO:0007669"/>
    <property type="project" value="TreeGrafter"/>
</dbReference>
<reference evidence="13 14" key="1">
    <citation type="submission" date="2016-05" db="EMBL/GenBank/DDBJ databases">
        <title>Nuclear genome of Blastocystis sp. subtype 1 NandII.</title>
        <authorList>
            <person name="Gentekaki E."/>
            <person name="Curtis B."/>
            <person name="Stairs C."/>
            <person name="Eme L."/>
            <person name="Herman E."/>
            <person name="Klimes V."/>
            <person name="Arias M.C."/>
            <person name="Elias M."/>
            <person name="Hilliou F."/>
            <person name="Klute M."/>
            <person name="Malik S.-B."/>
            <person name="Pightling A."/>
            <person name="Rachubinski R."/>
            <person name="Salas D."/>
            <person name="Schlacht A."/>
            <person name="Suga H."/>
            <person name="Archibald J."/>
            <person name="Ball S.G."/>
            <person name="Clark G."/>
            <person name="Dacks J."/>
            <person name="Van Der Giezen M."/>
            <person name="Tsaousis A."/>
            <person name="Roger A."/>
        </authorList>
    </citation>
    <scope>NUCLEOTIDE SEQUENCE [LARGE SCALE GENOMIC DNA]</scope>
    <source>
        <strain evidence="14">ATCC 50177 / NandII</strain>
    </source>
</reference>
<protein>
    <recommendedName>
        <fullName evidence="12">Succinate dehydrogenase [ubiquinone] cytochrome b small subunit</fullName>
    </recommendedName>
</protein>
<keyword evidence="14" id="KW-1185">Reference proteome</keyword>
<comment type="subcellular location">
    <subcellularLocation>
        <location evidence="1 12">Mitochondrion inner membrane</location>
        <topology evidence="1 12">Multi-pass membrane protein</topology>
    </subcellularLocation>
</comment>
<evidence type="ECO:0000256" key="9">
    <source>
        <dbReference type="ARBA" id="ARBA00023136"/>
    </source>
</evidence>
<keyword evidence="9 12" id="KW-0472">Membrane</keyword>
<feature type="binding site" evidence="10">
    <location>
        <position position="113"/>
    </location>
    <ligand>
        <name>a ubiquinone</name>
        <dbReference type="ChEBI" id="CHEBI:16389"/>
        <note>ligand shared with IP/SDHB</note>
    </ligand>
</feature>
<keyword evidence="8 12" id="KW-0496">Mitochondrion</keyword>
<organism evidence="13 14">
    <name type="scientific">Blastocystis sp. subtype 1 (strain ATCC 50177 / NandII)</name>
    <dbReference type="NCBI Taxonomy" id="478820"/>
    <lineage>
        <taxon>Eukaryota</taxon>
        <taxon>Sar</taxon>
        <taxon>Stramenopiles</taxon>
        <taxon>Bigyra</taxon>
        <taxon>Opalozoa</taxon>
        <taxon>Opalinata</taxon>
        <taxon>Blastocystidae</taxon>
        <taxon>Blastocystis</taxon>
    </lineage>
</organism>
<dbReference type="Pfam" id="PF05328">
    <property type="entry name" value="CybS"/>
    <property type="match status" value="1"/>
</dbReference>
<evidence type="ECO:0000256" key="5">
    <source>
        <dbReference type="ARBA" id="ARBA00022792"/>
    </source>
</evidence>
<evidence type="ECO:0000256" key="11">
    <source>
        <dbReference type="PIRSR" id="PIRSR607992-2"/>
    </source>
</evidence>
<evidence type="ECO:0000256" key="10">
    <source>
        <dbReference type="PIRSR" id="PIRSR607992-1"/>
    </source>
</evidence>
<dbReference type="PANTHER" id="PTHR13337">
    <property type="entry name" value="SUCCINATE DEHYDROGENASE"/>
    <property type="match status" value="1"/>
</dbReference>
<keyword evidence="5 12" id="KW-0999">Mitochondrion inner membrane</keyword>
<dbReference type="SUPFAM" id="SSF81343">
    <property type="entry name" value="Fumarate reductase respiratory complex transmembrane subunits"/>
    <property type="match status" value="1"/>
</dbReference>
<evidence type="ECO:0000256" key="12">
    <source>
        <dbReference type="RuleBase" id="RU364031"/>
    </source>
</evidence>
<evidence type="ECO:0000256" key="3">
    <source>
        <dbReference type="ARBA" id="ARBA00022448"/>
    </source>
</evidence>
<sequence length="164" mass="18358">MSLTMRALRVGQMSVKSVSCYAAAQMPVFARYHTPYNYHSPAKPKNLWEGLWNCDSTNLHEKIFHYSQLTAAVLLPVSFVLAPSSICVPIDYVLCVLYPLHGCIGMSHVWSDYTGPHVGKALKIFDLIVSLLAIFGLVYLNATSDGLTATIKQLWRPKIQDKRD</sequence>
<dbReference type="GO" id="GO:0046872">
    <property type="term" value="F:metal ion binding"/>
    <property type="evidence" value="ECO:0007669"/>
    <property type="project" value="UniProtKB-KW"/>
</dbReference>
<dbReference type="GO" id="GO:0005743">
    <property type="term" value="C:mitochondrial inner membrane"/>
    <property type="evidence" value="ECO:0007669"/>
    <property type="project" value="UniProtKB-SubCell"/>
</dbReference>
<comment type="caution">
    <text evidence="13">The sequence shown here is derived from an EMBL/GenBank/DDBJ whole genome shotgun (WGS) entry which is preliminary data.</text>
</comment>
<evidence type="ECO:0000313" key="13">
    <source>
        <dbReference type="EMBL" id="OAO11818.1"/>
    </source>
</evidence>
<evidence type="ECO:0000256" key="8">
    <source>
        <dbReference type="ARBA" id="ARBA00023128"/>
    </source>
</evidence>
<feature type="binding site" description="axial binding residue" evidence="11">
    <location>
        <position position="101"/>
    </location>
    <ligand>
        <name>heme b</name>
        <dbReference type="ChEBI" id="CHEBI:60344"/>
        <note>ligand shared with SDHC</note>
    </ligand>
    <ligandPart>
        <name>Fe</name>
        <dbReference type="ChEBI" id="CHEBI:18248"/>
    </ligandPart>
</feature>
<evidence type="ECO:0000256" key="6">
    <source>
        <dbReference type="ARBA" id="ARBA00022946"/>
    </source>
</evidence>
<dbReference type="AlphaFoldDB" id="A0A196S3U3"/>
<dbReference type="GO" id="GO:0006099">
    <property type="term" value="P:tricarboxylic acid cycle"/>
    <property type="evidence" value="ECO:0007669"/>
    <property type="project" value="TreeGrafter"/>
</dbReference>
<keyword evidence="6 12" id="KW-0809">Transit peptide</keyword>
<feature type="transmembrane region" description="Helical" evidence="12">
    <location>
        <begin position="121"/>
        <end position="142"/>
    </location>
</feature>
<keyword evidence="11" id="KW-0408">Iron</keyword>
<dbReference type="InterPro" id="IPR007992">
    <property type="entry name" value="CybS"/>
</dbReference>
<name>A0A196S3U3_BLAHN</name>
<evidence type="ECO:0000256" key="2">
    <source>
        <dbReference type="ARBA" id="ARBA00007294"/>
    </source>
</evidence>
<gene>
    <name evidence="13" type="ORF">AV274_6519</name>
</gene>